<accession>X0WU94</accession>
<evidence type="ECO:0000313" key="2">
    <source>
        <dbReference type="EMBL" id="GAG28038.1"/>
    </source>
</evidence>
<feature type="non-terminal residue" evidence="2">
    <location>
        <position position="1"/>
    </location>
</feature>
<proteinExistence type="predicted"/>
<organism evidence="2">
    <name type="scientific">marine sediment metagenome</name>
    <dbReference type="NCBI Taxonomy" id="412755"/>
    <lineage>
        <taxon>unclassified sequences</taxon>
        <taxon>metagenomes</taxon>
        <taxon>ecological metagenomes</taxon>
    </lineage>
</organism>
<dbReference type="AlphaFoldDB" id="X0WU94"/>
<protein>
    <submittedName>
        <fullName evidence="2">Uncharacterized protein</fullName>
    </submittedName>
</protein>
<reference evidence="2" key="1">
    <citation type="journal article" date="2014" name="Front. Microbiol.">
        <title>High frequency of phylogenetically diverse reductive dehalogenase-homologous genes in deep subseafloor sedimentary metagenomes.</title>
        <authorList>
            <person name="Kawai M."/>
            <person name="Futagami T."/>
            <person name="Toyoda A."/>
            <person name="Takaki Y."/>
            <person name="Nishi S."/>
            <person name="Hori S."/>
            <person name="Arai W."/>
            <person name="Tsubouchi T."/>
            <person name="Morono Y."/>
            <person name="Uchiyama I."/>
            <person name="Ito T."/>
            <person name="Fujiyama A."/>
            <person name="Inagaki F."/>
            <person name="Takami H."/>
        </authorList>
    </citation>
    <scope>NUCLEOTIDE SEQUENCE</scope>
    <source>
        <strain evidence="2">Expedition CK06-06</strain>
    </source>
</reference>
<sequence>DGLSPGSIGEQAHVIPFLKPRRRSPDENVCSA</sequence>
<gene>
    <name evidence="2" type="ORF">S01H1_50405</name>
</gene>
<name>X0WU94_9ZZZZ</name>
<comment type="caution">
    <text evidence="2">The sequence shown here is derived from an EMBL/GenBank/DDBJ whole genome shotgun (WGS) entry which is preliminary data.</text>
</comment>
<dbReference type="EMBL" id="BARS01032478">
    <property type="protein sequence ID" value="GAG28038.1"/>
    <property type="molecule type" value="Genomic_DNA"/>
</dbReference>
<feature type="region of interest" description="Disordered" evidence="1">
    <location>
        <begin position="1"/>
        <end position="32"/>
    </location>
</feature>
<evidence type="ECO:0000256" key="1">
    <source>
        <dbReference type="SAM" id="MobiDB-lite"/>
    </source>
</evidence>